<gene>
    <name evidence="4" type="ORF">R7226_25730</name>
</gene>
<proteinExistence type="predicted"/>
<evidence type="ECO:0000313" key="4">
    <source>
        <dbReference type="EMBL" id="MDW5597779.1"/>
    </source>
</evidence>
<feature type="non-terminal residue" evidence="4">
    <location>
        <position position="357"/>
    </location>
</feature>
<comment type="caution">
    <text evidence="4">The sequence shown here is derived from an EMBL/GenBank/DDBJ whole genome shotgun (WGS) entry which is preliminary data.</text>
</comment>
<dbReference type="RefSeq" id="WP_318600247.1">
    <property type="nucleotide sequence ID" value="NZ_JAWSTH010000103.1"/>
</dbReference>
<accession>A0ABU4HY34</accession>
<evidence type="ECO:0000256" key="2">
    <source>
        <dbReference type="ARBA" id="ARBA00022840"/>
    </source>
</evidence>
<evidence type="ECO:0000259" key="3">
    <source>
        <dbReference type="Pfam" id="PF13191"/>
    </source>
</evidence>
<dbReference type="EMBL" id="JAWSTH010000103">
    <property type="protein sequence ID" value="MDW5597779.1"/>
    <property type="molecule type" value="Genomic_DNA"/>
</dbReference>
<dbReference type="PANTHER" id="PTHR16305:SF28">
    <property type="entry name" value="GUANYLATE CYCLASE DOMAIN-CONTAINING PROTEIN"/>
    <property type="match status" value="1"/>
</dbReference>
<dbReference type="PANTHER" id="PTHR16305">
    <property type="entry name" value="TESTICULAR SOLUBLE ADENYLYL CYCLASE"/>
    <property type="match status" value="1"/>
</dbReference>
<evidence type="ECO:0000256" key="1">
    <source>
        <dbReference type="ARBA" id="ARBA00022741"/>
    </source>
</evidence>
<feature type="domain" description="Orc1-like AAA ATPase" evidence="3">
    <location>
        <begin position="19"/>
        <end position="93"/>
    </location>
</feature>
<protein>
    <submittedName>
        <fullName evidence="4">AAA family ATPase</fullName>
    </submittedName>
</protein>
<organism evidence="4 5">
    <name type="scientific">Conexibacter stalactiti</name>
    <dbReference type="NCBI Taxonomy" id="1940611"/>
    <lineage>
        <taxon>Bacteria</taxon>
        <taxon>Bacillati</taxon>
        <taxon>Actinomycetota</taxon>
        <taxon>Thermoleophilia</taxon>
        <taxon>Solirubrobacterales</taxon>
        <taxon>Conexibacteraceae</taxon>
        <taxon>Conexibacter</taxon>
    </lineage>
</organism>
<reference evidence="5" key="1">
    <citation type="submission" date="2023-07" db="EMBL/GenBank/DDBJ databases">
        <title>Conexibacter stalactiti sp. nov., isolated from stalactites in a lava cave and emended description of the genus Conexibacter.</title>
        <authorList>
            <person name="Lee S.D."/>
        </authorList>
    </citation>
    <scope>NUCLEOTIDE SEQUENCE [LARGE SCALE GENOMIC DNA]</scope>
    <source>
        <strain evidence="5">KCTC 39840</strain>
    </source>
</reference>
<name>A0ABU4HY34_9ACTN</name>
<dbReference type="SUPFAM" id="SSF52540">
    <property type="entry name" value="P-loop containing nucleoside triphosphate hydrolases"/>
    <property type="match status" value="1"/>
</dbReference>
<dbReference type="InterPro" id="IPR041664">
    <property type="entry name" value="AAA_16"/>
</dbReference>
<dbReference type="Pfam" id="PF13191">
    <property type="entry name" value="AAA_16"/>
    <property type="match status" value="1"/>
</dbReference>
<sequence length="357" mass="37766">MAAPTTRPTAPDERPREWPLVGRERELATIADARARDLPGVVISAAAGIGKSRLAREAIAAAEHDGAHVERVRATRSASSVPLGAFAGVVPEQARADDLLGLLRGSVATLRERAAGRPLVVAVDDAQLLDGPSAALVLHLVESGAGFLLATVRDGDPCPDAIVSLWKDAGAQRLELHPFAAEETSALVERFLGGPVEQGALHWLHERSGGNALYVRELVLGALDGGALTQVRELWRLPRRPPVSATLSELVTARMAELGEPEREALELLAVGEPLRVEELAELVGEAPLLAVEARGMVVLERAASGTEEVRLAHPLYGEAIRAALGTLRGRAARRRVAAAVQTRAALDADDALRVAR</sequence>
<dbReference type="InterPro" id="IPR027417">
    <property type="entry name" value="P-loop_NTPase"/>
</dbReference>
<keyword evidence="1" id="KW-0547">Nucleotide-binding</keyword>
<keyword evidence="2" id="KW-0067">ATP-binding</keyword>
<keyword evidence="5" id="KW-1185">Reference proteome</keyword>
<evidence type="ECO:0000313" key="5">
    <source>
        <dbReference type="Proteomes" id="UP001284601"/>
    </source>
</evidence>
<dbReference type="Proteomes" id="UP001284601">
    <property type="component" value="Unassembled WGS sequence"/>
</dbReference>